<gene>
    <name evidence="2" type="ORF">C4D60_Mb02t10400</name>
</gene>
<dbReference type="AlphaFoldDB" id="A0A4S8I9P1"/>
<organism evidence="2 3">
    <name type="scientific">Musa balbisiana</name>
    <name type="common">Banana</name>
    <dbReference type="NCBI Taxonomy" id="52838"/>
    <lineage>
        <taxon>Eukaryota</taxon>
        <taxon>Viridiplantae</taxon>
        <taxon>Streptophyta</taxon>
        <taxon>Embryophyta</taxon>
        <taxon>Tracheophyta</taxon>
        <taxon>Spermatophyta</taxon>
        <taxon>Magnoliopsida</taxon>
        <taxon>Liliopsida</taxon>
        <taxon>Zingiberales</taxon>
        <taxon>Musaceae</taxon>
        <taxon>Musa</taxon>
    </lineage>
</organism>
<accession>A0A4S8I9P1</accession>
<dbReference type="Proteomes" id="UP000317650">
    <property type="component" value="Chromosome 2"/>
</dbReference>
<reference evidence="2 3" key="1">
    <citation type="journal article" date="2019" name="Nat. Plants">
        <title>Genome sequencing of Musa balbisiana reveals subgenome evolution and function divergence in polyploid bananas.</title>
        <authorList>
            <person name="Yao X."/>
        </authorList>
    </citation>
    <scope>NUCLEOTIDE SEQUENCE [LARGE SCALE GENOMIC DNA]</scope>
    <source>
        <strain evidence="3">cv. DH-PKW</strain>
        <tissue evidence="2">Leaves</tissue>
    </source>
</reference>
<name>A0A4S8I9P1_MUSBA</name>
<protein>
    <submittedName>
        <fullName evidence="2">Uncharacterized protein</fullName>
    </submittedName>
</protein>
<evidence type="ECO:0000313" key="3">
    <source>
        <dbReference type="Proteomes" id="UP000317650"/>
    </source>
</evidence>
<proteinExistence type="predicted"/>
<sequence length="66" mass="7186">MIWRVKSASQTCAAAEFEQHGLQEKLERKRTGLVSGSIQTKSKLARSLALPPSLPPWASNPPPAMT</sequence>
<comment type="caution">
    <text evidence="2">The sequence shown here is derived from an EMBL/GenBank/DDBJ whole genome shotgun (WGS) entry which is preliminary data.</text>
</comment>
<dbReference type="EMBL" id="PYDT01000011">
    <property type="protein sequence ID" value="THU44727.1"/>
    <property type="molecule type" value="Genomic_DNA"/>
</dbReference>
<evidence type="ECO:0000313" key="2">
    <source>
        <dbReference type="EMBL" id="THU44727.1"/>
    </source>
</evidence>
<feature type="region of interest" description="Disordered" evidence="1">
    <location>
        <begin position="45"/>
        <end position="66"/>
    </location>
</feature>
<feature type="compositionally biased region" description="Pro residues" evidence="1">
    <location>
        <begin position="52"/>
        <end position="66"/>
    </location>
</feature>
<keyword evidence="3" id="KW-1185">Reference proteome</keyword>
<evidence type="ECO:0000256" key="1">
    <source>
        <dbReference type="SAM" id="MobiDB-lite"/>
    </source>
</evidence>